<organism evidence="1 2">
    <name type="scientific">Burkholderia multivorans</name>
    <dbReference type="NCBI Taxonomy" id="87883"/>
    <lineage>
        <taxon>Bacteria</taxon>
        <taxon>Pseudomonadati</taxon>
        <taxon>Pseudomonadota</taxon>
        <taxon>Betaproteobacteria</taxon>
        <taxon>Burkholderiales</taxon>
        <taxon>Burkholderiaceae</taxon>
        <taxon>Burkholderia</taxon>
        <taxon>Burkholderia cepacia complex</taxon>
    </lineage>
</organism>
<protein>
    <submittedName>
        <fullName evidence="1">Uncharacterized protein</fullName>
    </submittedName>
</protein>
<name>A0A2S9N403_9BURK</name>
<evidence type="ECO:0000313" key="2">
    <source>
        <dbReference type="Proteomes" id="UP000238982"/>
    </source>
</evidence>
<dbReference type="EMBL" id="PVGH01000002">
    <property type="protein sequence ID" value="PRF67365.1"/>
    <property type="molecule type" value="Genomic_DNA"/>
</dbReference>
<sequence length="103" mass="10897">MAGARCWSARRSGGTLTDTRGEIGAVAVRAAAGPHCGTIGRPYRLKIGPFSGYNLKVCADQPRTLAPTSLIPFIRRTPPVGRCREASCAPRRVRVSTTQAASS</sequence>
<reference evidence="1 2" key="1">
    <citation type="submission" date="2018-03" db="EMBL/GenBank/DDBJ databases">
        <authorList>
            <person name="Keele B.F."/>
        </authorList>
    </citation>
    <scope>NUCLEOTIDE SEQUENCE [LARGE SCALE GENOMIC DNA]</scope>
    <source>
        <strain evidence="1 2">AU19729</strain>
    </source>
</reference>
<dbReference type="AlphaFoldDB" id="A0A2S9N403"/>
<evidence type="ECO:0000313" key="1">
    <source>
        <dbReference type="EMBL" id="PRF67365.1"/>
    </source>
</evidence>
<proteinExistence type="predicted"/>
<accession>A0A2S9N403</accession>
<comment type="caution">
    <text evidence="1">The sequence shown here is derived from an EMBL/GenBank/DDBJ whole genome shotgun (WGS) entry which is preliminary data.</text>
</comment>
<gene>
    <name evidence="1" type="ORF">C6Q15_00250</name>
</gene>
<dbReference type="Proteomes" id="UP000238982">
    <property type="component" value="Unassembled WGS sequence"/>
</dbReference>